<proteinExistence type="predicted"/>
<accession>A0AAU9Y3U9</accession>
<organism evidence="1 2">
    <name type="scientific">Pocillopora meandrina</name>
    <dbReference type="NCBI Taxonomy" id="46732"/>
    <lineage>
        <taxon>Eukaryota</taxon>
        <taxon>Metazoa</taxon>
        <taxon>Cnidaria</taxon>
        <taxon>Anthozoa</taxon>
        <taxon>Hexacorallia</taxon>
        <taxon>Scleractinia</taxon>
        <taxon>Astrocoeniina</taxon>
        <taxon>Pocilloporidae</taxon>
        <taxon>Pocillopora</taxon>
    </lineage>
</organism>
<sequence length="176" mass="20951">MMYLDKEPKRVLLNPVILIDMIIRLVTQQREGIPQRSNRHHWNLLQDKGMLTEFLLESVLSKVVQESREDVTAFLEEYDLICPLTYKRVLVNREHLAPTYFVPALLSVSTDANTQLWSDRSTEKKFFVFLKKFLPEPLFHCLLSRAQKNSKVEFWHSQPLVYRHTGMFWLNSRQPY</sequence>
<protein>
    <submittedName>
        <fullName evidence="1">Uncharacterized protein</fullName>
    </submittedName>
</protein>
<name>A0AAU9Y3U9_9CNID</name>
<evidence type="ECO:0000313" key="2">
    <source>
        <dbReference type="Proteomes" id="UP001159428"/>
    </source>
</evidence>
<gene>
    <name evidence="1" type="ORF">PMEA_00008607</name>
</gene>
<reference evidence="1 2" key="1">
    <citation type="submission" date="2022-05" db="EMBL/GenBank/DDBJ databases">
        <authorList>
            <consortium name="Genoscope - CEA"/>
            <person name="William W."/>
        </authorList>
    </citation>
    <scope>NUCLEOTIDE SEQUENCE [LARGE SCALE GENOMIC DNA]</scope>
</reference>
<evidence type="ECO:0000313" key="1">
    <source>
        <dbReference type="EMBL" id="CAH3168161.1"/>
    </source>
</evidence>
<dbReference type="EMBL" id="CALNXJ010000172">
    <property type="protein sequence ID" value="CAH3168161.1"/>
    <property type="molecule type" value="Genomic_DNA"/>
</dbReference>
<comment type="caution">
    <text evidence="1">The sequence shown here is derived from an EMBL/GenBank/DDBJ whole genome shotgun (WGS) entry which is preliminary data.</text>
</comment>
<keyword evidence="2" id="KW-1185">Reference proteome</keyword>
<dbReference type="Proteomes" id="UP001159428">
    <property type="component" value="Unassembled WGS sequence"/>
</dbReference>
<dbReference type="AlphaFoldDB" id="A0AAU9Y3U9"/>